<evidence type="ECO:0000256" key="5">
    <source>
        <dbReference type="ARBA" id="ARBA00023136"/>
    </source>
</evidence>
<feature type="transmembrane region" description="Helical" evidence="7">
    <location>
        <begin position="35"/>
        <end position="54"/>
    </location>
</feature>
<evidence type="ECO:0000256" key="1">
    <source>
        <dbReference type="ARBA" id="ARBA00004236"/>
    </source>
</evidence>
<feature type="transmembrane region" description="Helical" evidence="7">
    <location>
        <begin position="12"/>
        <end position="29"/>
    </location>
</feature>
<evidence type="ECO:0000313" key="8">
    <source>
        <dbReference type="EMBL" id="MDC0709662.1"/>
    </source>
</evidence>
<reference evidence="8 9" key="1">
    <citation type="submission" date="2022-11" db="EMBL/GenBank/DDBJ databases">
        <title>Minimal conservation of predation-associated metabolite biosynthetic gene clusters underscores biosynthetic potential of Myxococcota including descriptions for ten novel species: Archangium lansinium sp. nov., Myxococcus landrumus sp. nov., Nannocystis bai.</title>
        <authorList>
            <person name="Ahearne A."/>
            <person name="Stevens C."/>
            <person name="Dowd S."/>
        </authorList>
    </citation>
    <scope>NUCLEOTIDE SEQUENCE [LARGE SCALE GENOMIC DNA]</scope>
    <source>
        <strain evidence="8 9">NCWAL01</strain>
    </source>
</reference>
<keyword evidence="2" id="KW-1003">Cell membrane</keyword>
<evidence type="ECO:0000256" key="3">
    <source>
        <dbReference type="ARBA" id="ARBA00022692"/>
    </source>
</evidence>
<dbReference type="InterPro" id="IPR022781">
    <property type="entry name" value="Flagellar_biosynth_FliO"/>
</dbReference>
<dbReference type="Pfam" id="PF04347">
    <property type="entry name" value="FliO"/>
    <property type="match status" value="1"/>
</dbReference>
<protein>
    <submittedName>
        <fullName evidence="8">Flagellar biosynthetic protein FliO</fullName>
    </submittedName>
</protein>
<evidence type="ECO:0000256" key="7">
    <source>
        <dbReference type="SAM" id="Phobius"/>
    </source>
</evidence>
<accession>A0ABT5D7M0</accession>
<keyword evidence="8" id="KW-0282">Flagellum</keyword>
<keyword evidence="5 7" id="KW-0472">Membrane</keyword>
<dbReference type="Proteomes" id="UP001221838">
    <property type="component" value="Unassembled WGS sequence"/>
</dbReference>
<dbReference type="RefSeq" id="WP_272138400.1">
    <property type="nucleotide sequence ID" value="NZ_JAQNDM010000002.1"/>
</dbReference>
<evidence type="ECO:0000256" key="2">
    <source>
        <dbReference type="ARBA" id="ARBA00022475"/>
    </source>
</evidence>
<dbReference type="EMBL" id="JAQNDM010000002">
    <property type="protein sequence ID" value="MDC0709662.1"/>
    <property type="molecule type" value="Genomic_DNA"/>
</dbReference>
<keyword evidence="3 7" id="KW-0812">Transmembrane</keyword>
<organism evidence="8 9">
    <name type="scientific">Stigmatella ashevillensis</name>
    <dbReference type="NCBI Taxonomy" id="2995309"/>
    <lineage>
        <taxon>Bacteria</taxon>
        <taxon>Pseudomonadati</taxon>
        <taxon>Myxococcota</taxon>
        <taxon>Myxococcia</taxon>
        <taxon>Myxococcales</taxon>
        <taxon>Cystobacterineae</taxon>
        <taxon>Archangiaceae</taxon>
        <taxon>Stigmatella</taxon>
    </lineage>
</organism>
<gene>
    <name evidence="8" type="ORF">POL68_14415</name>
</gene>
<keyword evidence="4 7" id="KW-1133">Transmembrane helix</keyword>
<keyword evidence="8" id="KW-0966">Cell projection</keyword>
<evidence type="ECO:0000256" key="4">
    <source>
        <dbReference type="ARBA" id="ARBA00022989"/>
    </source>
</evidence>
<comment type="caution">
    <text evidence="8">The sequence shown here is derived from an EMBL/GenBank/DDBJ whole genome shotgun (WGS) entry which is preliminary data.</text>
</comment>
<evidence type="ECO:0000256" key="6">
    <source>
        <dbReference type="SAM" id="MobiDB-lite"/>
    </source>
</evidence>
<name>A0ABT5D7M0_9BACT</name>
<sequence length="134" mass="14667">MFNALSPRNRLWVATGLVLGLAAMGWLGRMPVSQAARWGLGALALAGVGMGWWCRRSLGPRFVLPERLRIVSRAGLSQRCGLALVEVDGKRFLVAFGDSFAELHETPLEQRGQGPSRDKLSRRRSSTVPKGVLQ</sequence>
<keyword evidence="9" id="KW-1185">Reference proteome</keyword>
<evidence type="ECO:0000313" key="9">
    <source>
        <dbReference type="Proteomes" id="UP001221838"/>
    </source>
</evidence>
<feature type="region of interest" description="Disordered" evidence="6">
    <location>
        <begin position="106"/>
        <end position="134"/>
    </location>
</feature>
<proteinExistence type="predicted"/>
<keyword evidence="8" id="KW-0969">Cilium</keyword>
<comment type="subcellular location">
    <subcellularLocation>
        <location evidence="1">Cell membrane</location>
    </subcellularLocation>
</comment>